<comment type="caution">
    <text evidence="1">The sequence shown here is derived from an EMBL/GenBank/DDBJ whole genome shotgun (WGS) entry which is preliminary data.</text>
</comment>
<dbReference type="EMBL" id="JAGPXE010000010">
    <property type="protein sequence ID" value="MBQ0926622.1"/>
    <property type="molecule type" value="Genomic_DNA"/>
</dbReference>
<evidence type="ECO:0000313" key="1">
    <source>
        <dbReference type="EMBL" id="MBQ0926622.1"/>
    </source>
</evidence>
<proteinExistence type="predicted"/>
<name>A0ABS5DK06_9PSEU</name>
<organism evidence="1 2">
    <name type="scientific">Saccharopolyspora endophytica</name>
    <dbReference type="NCBI Taxonomy" id="543886"/>
    <lineage>
        <taxon>Bacteria</taxon>
        <taxon>Bacillati</taxon>
        <taxon>Actinomycetota</taxon>
        <taxon>Actinomycetes</taxon>
        <taxon>Pseudonocardiales</taxon>
        <taxon>Pseudonocardiaceae</taxon>
        <taxon>Saccharopolyspora</taxon>
    </lineage>
</organism>
<accession>A0ABS5DK06</accession>
<evidence type="ECO:0000313" key="2">
    <source>
        <dbReference type="Proteomes" id="UP000674084"/>
    </source>
</evidence>
<gene>
    <name evidence="1" type="ORF">KBO27_21960</name>
</gene>
<keyword evidence="2" id="KW-1185">Reference proteome</keyword>
<dbReference type="Proteomes" id="UP000674084">
    <property type="component" value="Unassembled WGS sequence"/>
</dbReference>
<protein>
    <submittedName>
        <fullName evidence="1">Uncharacterized protein</fullName>
    </submittedName>
</protein>
<reference evidence="1 2" key="1">
    <citation type="submission" date="2021-04" db="EMBL/GenBank/DDBJ databases">
        <title>Whole-genome sequencing of Saccharopolyspora endophytica KCTC 19397.</title>
        <authorList>
            <person name="Ay H."/>
            <person name="Saygin H."/>
            <person name="Sahin N."/>
        </authorList>
    </citation>
    <scope>NUCLEOTIDE SEQUENCE [LARGE SCALE GENOMIC DNA]</scope>
    <source>
        <strain evidence="1 2">KCTC 19397</strain>
    </source>
</reference>
<sequence length="145" mass="16039">MTILLAAPSESPRMFGLHDYCRSYVLPSEVDTNIPRTGGAGEFGSWNYACGVLVEVSRRLRAAPLSLHYRELETPGHLPMGIEVTAVVDDTRRRISVVSRLETVPCGPRGDYWELSVDDAVPDDGRHSHAQSLPWLVHRALLSTS</sequence>
<dbReference type="RefSeq" id="WP_210971776.1">
    <property type="nucleotide sequence ID" value="NZ_JAGPXE010000010.1"/>
</dbReference>